<dbReference type="OrthoDB" id="10456734at2759"/>
<accession>A0A8H3FRY5</accession>
<reference evidence="1" key="1">
    <citation type="submission" date="2021-03" db="EMBL/GenBank/DDBJ databases">
        <authorList>
            <person name="Tagirdzhanova G."/>
        </authorList>
    </citation>
    <scope>NUCLEOTIDE SEQUENCE</scope>
</reference>
<keyword evidence="2" id="KW-1185">Reference proteome</keyword>
<protein>
    <submittedName>
        <fullName evidence="1">Uncharacterized protein</fullName>
    </submittedName>
</protein>
<comment type="caution">
    <text evidence="1">The sequence shown here is derived from an EMBL/GenBank/DDBJ whole genome shotgun (WGS) entry which is preliminary data.</text>
</comment>
<dbReference type="Proteomes" id="UP000664534">
    <property type="component" value="Unassembled WGS sequence"/>
</dbReference>
<dbReference type="EMBL" id="CAJPDT010000049">
    <property type="protein sequence ID" value="CAF9928274.1"/>
    <property type="molecule type" value="Genomic_DNA"/>
</dbReference>
<dbReference type="AlphaFoldDB" id="A0A8H3FRY5"/>
<organism evidence="1 2">
    <name type="scientific">Imshaugia aleurites</name>
    <dbReference type="NCBI Taxonomy" id="172621"/>
    <lineage>
        <taxon>Eukaryota</taxon>
        <taxon>Fungi</taxon>
        <taxon>Dikarya</taxon>
        <taxon>Ascomycota</taxon>
        <taxon>Pezizomycotina</taxon>
        <taxon>Lecanoromycetes</taxon>
        <taxon>OSLEUM clade</taxon>
        <taxon>Lecanoromycetidae</taxon>
        <taxon>Lecanorales</taxon>
        <taxon>Lecanorineae</taxon>
        <taxon>Parmeliaceae</taxon>
        <taxon>Imshaugia</taxon>
    </lineage>
</organism>
<proteinExistence type="predicted"/>
<gene>
    <name evidence="1" type="ORF">IMSHALPRED_007426</name>
</gene>
<evidence type="ECO:0000313" key="2">
    <source>
        <dbReference type="Proteomes" id="UP000664534"/>
    </source>
</evidence>
<evidence type="ECO:0000313" key="1">
    <source>
        <dbReference type="EMBL" id="CAF9928274.1"/>
    </source>
</evidence>
<sequence>MPRGLQPSHRIQYWTKPMGIHDNNNSPIFDTEAASIRQNAAQNLSTVPAHLHQMAVGATWPRSAEQSMKEYELLDFAAESIEILKALNIRDGLQRQKEASRKKKEEAPGVLLAAKYWVCPEELEKTKSEMLELKKRGIWFTRVEQRASDWVGATDMWMGGPPDFVPALKRIEQIINKVRSTATGLRTRKPDGHWATELLDFYSDGWLVWLDELGASYLHAGYQDVFEEKVKAEEQRAKSALEIVDEVEKEGSKPSFFTKWFI</sequence>
<name>A0A8H3FRY5_9LECA</name>